<evidence type="ECO:0000256" key="7">
    <source>
        <dbReference type="ARBA" id="ARBA00030776"/>
    </source>
</evidence>
<name>A0A542YGU1_9MICO</name>
<gene>
    <name evidence="8" type="primary">greA</name>
    <name evidence="11" type="ORF">FB562_0342</name>
</gene>
<dbReference type="InterPro" id="IPR023459">
    <property type="entry name" value="Tscrpt_elong_fac_GreA/B_fam"/>
</dbReference>
<dbReference type="InterPro" id="IPR022691">
    <property type="entry name" value="Tscrpt_elong_fac_GreA/B_N"/>
</dbReference>
<dbReference type="PIRSF" id="PIRSF006092">
    <property type="entry name" value="GreA_GreB"/>
    <property type="match status" value="1"/>
</dbReference>
<comment type="similarity">
    <text evidence="1 8">Belongs to the GreA/GreB family.</text>
</comment>
<dbReference type="Pfam" id="PF03449">
    <property type="entry name" value="GreA_GreB_N"/>
    <property type="match status" value="1"/>
</dbReference>
<dbReference type="GO" id="GO:0003677">
    <property type="term" value="F:DNA binding"/>
    <property type="evidence" value="ECO:0007669"/>
    <property type="project" value="UniProtKB-UniRule"/>
</dbReference>
<evidence type="ECO:0000313" key="11">
    <source>
        <dbReference type="EMBL" id="TQL47286.1"/>
    </source>
</evidence>
<evidence type="ECO:0000256" key="6">
    <source>
        <dbReference type="ARBA" id="ARBA00024916"/>
    </source>
</evidence>
<dbReference type="PROSITE" id="PS00829">
    <property type="entry name" value="GREAB_1"/>
    <property type="match status" value="1"/>
</dbReference>
<dbReference type="Gene3D" id="3.10.50.30">
    <property type="entry name" value="Transcription elongation factor, GreA/GreB, C-terminal domain"/>
    <property type="match status" value="1"/>
</dbReference>
<comment type="function">
    <text evidence="6 8">Necessary for efficient RNA polymerase transcription elongation past template-encoded arresting sites. The arresting sites in DNA have the property of trapping a certain fraction of elongating RNA polymerases that pass through, resulting in locked ternary complexes. Cleavage of the nascent transcript by cleavage factors such as GreA or GreB allows the resumption of elongation from the new 3'terminus. GreA releases sequences of 2 to 3 nucleotides.</text>
</comment>
<keyword evidence="11" id="KW-0648">Protein biosynthesis</keyword>
<dbReference type="GO" id="GO:0003746">
    <property type="term" value="F:translation elongation factor activity"/>
    <property type="evidence" value="ECO:0007669"/>
    <property type="project" value="UniProtKB-KW"/>
</dbReference>
<dbReference type="EMBL" id="VFOM01000001">
    <property type="protein sequence ID" value="TQL47286.1"/>
    <property type="molecule type" value="Genomic_DNA"/>
</dbReference>
<dbReference type="AlphaFoldDB" id="A0A542YGU1"/>
<feature type="domain" description="Transcription elongation factor GreA/GreB C-terminal" evidence="9">
    <location>
        <begin position="84"/>
        <end position="160"/>
    </location>
</feature>
<protein>
    <recommendedName>
        <fullName evidence="2 8">Transcription elongation factor GreA</fullName>
    </recommendedName>
    <alternativeName>
        <fullName evidence="7 8">Transcript cleavage factor GreA</fullName>
    </alternativeName>
</protein>
<dbReference type="SUPFAM" id="SSF46557">
    <property type="entry name" value="GreA transcript cleavage protein, N-terminal domain"/>
    <property type="match status" value="1"/>
</dbReference>
<dbReference type="InterPro" id="IPR028624">
    <property type="entry name" value="Tscrpt_elong_fac_GreA/B"/>
</dbReference>
<keyword evidence="12" id="KW-1185">Reference proteome</keyword>
<accession>A0A542YGU1</accession>
<keyword evidence="3 8" id="KW-0805">Transcription regulation</keyword>
<reference evidence="11 12" key="1">
    <citation type="submission" date="2019-06" db="EMBL/GenBank/DDBJ databases">
        <title>Sequencing the genomes of 1000 actinobacteria strains.</title>
        <authorList>
            <person name="Klenk H.-P."/>
        </authorList>
    </citation>
    <scope>NUCLEOTIDE SEQUENCE [LARGE SCALE GENOMIC DNA]</scope>
    <source>
        <strain evidence="11 12">DSM 26477</strain>
    </source>
</reference>
<evidence type="ECO:0000259" key="9">
    <source>
        <dbReference type="Pfam" id="PF01272"/>
    </source>
</evidence>
<keyword evidence="4 8" id="KW-0238">DNA-binding</keyword>
<proteinExistence type="inferred from homology"/>
<evidence type="ECO:0000256" key="4">
    <source>
        <dbReference type="ARBA" id="ARBA00023125"/>
    </source>
</evidence>
<dbReference type="NCBIfam" id="NF001262">
    <property type="entry name" value="PRK00226.1-3"/>
    <property type="match status" value="1"/>
</dbReference>
<evidence type="ECO:0000259" key="10">
    <source>
        <dbReference type="Pfam" id="PF03449"/>
    </source>
</evidence>
<dbReference type="Pfam" id="PF01272">
    <property type="entry name" value="GreA_GreB"/>
    <property type="match status" value="1"/>
</dbReference>
<organism evidence="11 12">
    <name type="scientific">Homoserinimonas aerilata</name>
    <dbReference type="NCBI Taxonomy" id="1162970"/>
    <lineage>
        <taxon>Bacteria</taxon>
        <taxon>Bacillati</taxon>
        <taxon>Actinomycetota</taxon>
        <taxon>Actinomycetes</taxon>
        <taxon>Micrococcales</taxon>
        <taxon>Microbacteriaceae</taxon>
        <taxon>Homoserinimonas</taxon>
    </lineage>
</organism>
<dbReference type="InterPro" id="IPR036953">
    <property type="entry name" value="GreA/GreB_C_sf"/>
</dbReference>
<evidence type="ECO:0000256" key="1">
    <source>
        <dbReference type="ARBA" id="ARBA00008213"/>
    </source>
</evidence>
<dbReference type="PANTHER" id="PTHR30437:SF4">
    <property type="entry name" value="TRANSCRIPTION ELONGATION FACTOR GREA"/>
    <property type="match status" value="1"/>
</dbReference>
<dbReference type="GO" id="GO:0006354">
    <property type="term" value="P:DNA-templated transcription elongation"/>
    <property type="evidence" value="ECO:0007669"/>
    <property type="project" value="TreeGrafter"/>
</dbReference>
<dbReference type="Gene3D" id="1.10.287.180">
    <property type="entry name" value="Transcription elongation factor, GreA/GreB, N-terminal domain"/>
    <property type="match status" value="1"/>
</dbReference>
<dbReference type="PANTHER" id="PTHR30437">
    <property type="entry name" value="TRANSCRIPTION ELONGATION FACTOR GREA"/>
    <property type="match status" value="1"/>
</dbReference>
<keyword evidence="5 8" id="KW-0804">Transcription</keyword>
<sequence length="164" mass="17856">MSGQITETWLTQEAFDRRAAELAQLEGEGRSEIAKRIEAAREEGDLKENGGYHAAKEEQGKIEARIRVLTELLRHAKVGEPAEDGVIASGTVVTAQVMGDEEVFLLGSREIVDEDAADDLDVYSEGSPLGEAILGLRAGDKTSYIAPNGREITVKIDKVETYRP</sequence>
<dbReference type="SUPFAM" id="SSF54534">
    <property type="entry name" value="FKBP-like"/>
    <property type="match status" value="1"/>
</dbReference>
<dbReference type="FunFam" id="1.10.287.180:FF:000001">
    <property type="entry name" value="Transcription elongation factor GreA"/>
    <property type="match status" value="1"/>
</dbReference>
<dbReference type="HAMAP" id="MF_00105">
    <property type="entry name" value="GreA_GreB"/>
    <property type="match status" value="1"/>
</dbReference>
<evidence type="ECO:0000313" key="12">
    <source>
        <dbReference type="Proteomes" id="UP000317998"/>
    </source>
</evidence>
<dbReference type="InterPro" id="IPR018151">
    <property type="entry name" value="TF_GreA/GreB_CS"/>
</dbReference>
<dbReference type="RefSeq" id="WP_246081296.1">
    <property type="nucleotide sequence ID" value="NZ_VFOM01000001.1"/>
</dbReference>
<evidence type="ECO:0000256" key="2">
    <source>
        <dbReference type="ARBA" id="ARBA00013729"/>
    </source>
</evidence>
<dbReference type="PROSITE" id="PS00830">
    <property type="entry name" value="GREAB_2"/>
    <property type="match status" value="1"/>
</dbReference>
<evidence type="ECO:0000256" key="3">
    <source>
        <dbReference type="ARBA" id="ARBA00023015"/>
    </source>
</evidence>
<comment type="caution">
    <text evidence="11">The sequence shown here is derived from an EMBL/GenBank/DDBJ whole genome shotgun (WGS) entry which is preliminary data.</text>
</comment>
<evidence type="ECO:0000256" key="8">
    <source>
        <dbReference type="HAMAP-Rule" id="MF_00105"/>
    </source>
</evidence>
<evidence type="ECO:0000256" key="5">
    <source>
        <dbReference type="ARBA" id="ARBA00023163"/>
    </source>
</evidence>
<dbReference type="InterPro" id="IPR001437">
    <property type="entry name" value="Tscrpt_elong_fac_GreA/B_C"/>
</dbReference>
<dbReference type="InterPro" id="IPR036805">
    <property type="entry name" value="Tscrpt_elong_fac_GreA/B_N_sf"/>
</dbReference>
<dbReference type="Proteomes" id="UP000317998">
    <property type="component" value="Unassembled WGS sequence"/>
</dbReference>
<dbReference type="GO" id="GO:0070063">
    <property type="term" value="F:RNA polymerase binding"/>
    <property type="evidence" value="ECO:0007669"/>
    <property type="project" value="InterPro"/>
</dbReference>
<keyword evidence="11" id="KW-0251">Elongation factor</keyword>
<feature type="domain" description="Transcription elongation factor GreA/GreB N-terminal" evidence="10">
    <location>
        <begin position="9"/>
        <end position="78"/>
    </location>
</feature>
<dbReference type="GO" id="GO:0032784">
    <property type="term" value="P:regulation of DNA-templated transcription elongation"/>
    <property type="evidence" value="ECO:0007669"/>
    <property type="project" value="UniProtKB-UniRule"/>
</dbReference>